<dbReference type="OrthoDB" id="9801704at2"/>
<dbReference type="Pfam" id="PF10047">
    <property type="entry name" value="DUF2281"/>
    <property type="match status" value="1"/>
</dbReference>
<gene>
    <name evidence="2" type="ORF">SAMN05660293_01089</name>
</gene>
<dbReference type="AlphaFoldDB" id="A0A1T5CBU6"/>
<organism evidence="2 3">
    <name type="scientific">Dyadobacter psychrophilus</name>
    <dbReference type="NCBI Taxonomy" id="651661"/>
    <lineage>
        <taxon>Bacteria</taxon>
        <taxon>Pseudomonadati</taxon>
        <taxon>Bacteroidota</taxon>
        <taxon>Cytophagia</taxon>
        <taxon>Cytophagales</taxon>
        <taxon>Spirosomataceae</taxon>
        <taxon>Dyadobacter</taxon>
    </lineage>
</organism>
<accession>A0A1T5CBU6</accession>
<dbReference type="EMBL" id="FUZA01000001">
    <property type="protein sequence ID" value="SKB56928.1"/>
    <property type="molecule type" value="Genomic_DNA"/>
</dbReference>
<dbReference type="RefSeq" id="WP_082213591.1">
    <property type="nucleotide sequence ID" value="NZ_FUZA01000001.1"/>
</dbReference>
<evidence type="ECO:0000313" key="3">
    <source>
        <dbReference type="Proteomes" id="UP000190897"/>
    </source>
</evidence>
<evidence type="ECO:0000313" key="2">
    <source>
        <dbReference type="EMBL" id="SKB56928.1"/>
    </source>
</evidence>
<protein>
    <recommendedName>
        <fullName evidence="1">DUF2281 domain-containing protein</fullName>
    </recommendedName>
</protein>
<reference evidence="3" key="1">
    <citation type="submission" date="2017-02" db="EMBL/GenBank/DDBJ databases">
        <authorList>
            <person name="Varghese N."/>
            <person name="Submissions S."/>
        </authorList>
    </citation>
    <scope>NUCLEOTIDE SEQUENCE [LARGE SCALE GENOMIC DNA]</scope>
    <source>
        <strain evidence="3">DSM 22270</strain>
    </source>
</reference>
<dbReference type="Proteomes" id="UP000190897">
    <property type="component" value="Unassembled WGS sequence"/>
</dbReference>
<name>A0A1T5CBU6_9BACT</name>
<proteinExistence type="predicted"/>
<dbReference type="STRING" id="651661.SAMN05660293_01089"/>
<dbReference type="InterPro" id="IPR018739">
    <property type="entry name" value="DUF2281"/>
</dbReference>
<sequence length="69" mass="7752">MTDLKLYTKLSNLPVQQKVQVANFIDDLKKKSNSISADKSKRLAGKAKGLIVMKDNFDDDIEGFNAYTE</sequence>
<feature type="domain" description="DUF2281" evidence="1">
    <location>
        <begin position="5"/>
        <end position="67"/>
    </location>
</feature>
<keyword evidence="3" id="KW-1185">Reference proteome</keyword>
<evidence type="ECO:0000259" key="1">
    <source>
        <dbReference type="Pfam" id="PF10047"/>
    </source>
</evidence>